<feature type="region of interest" description="Disordered" evidence="1">
    <location>
        <begin position="115"/>
        <end position="141"/>
    </location>
</feature>
<feature type="compositionally biased region" description="Basic and acidic residues" evidence="1">
    <location>
        <begin position="9"/>
        <end position="25"/>
    </location>
</feature>
<gene>
    <name evidence="2" type="ORF">D1832_14230</name>
</gene>
<evidence type="ECO:0000256" key="1">
    <source>
        <dbReference type="SAM" id="MobiDB-lite"/>
    </source>
</evidence>
<organism evidence="2 3">
    <name type="scientific">Dermacoccus abyssi</name>
    <dbReference type="NCBI Taxonomy" id="322596"/>
    <lineage>
        <taxon>Bacteria</taxon>
        <taxon>Bacillati</taxon>
        <taxon>Actinomycetota</taxon>
        <taxon>Actinomycetes</taxon>
        <taxon>Micrococcales</taxon>
        <taxon>Dermacoccaceae</taxon>
        <taxon>Dermacoccus</taxon>
    </lineage>
</organism>
<evidence type="ECO:0000313" key="3">
    <source>
        <dbReference type="Proteomes" id="UP000285376"/>
    </source>
</evidence>
<comment type="caution">
    <text evidence="2">The sequence shown here is derived from an EMBL/GenBank/DDBJ whole genome shotgun (WGS) entry which is preliminary data.</text>
</comment>
<evidence type="ECO:0000313" key="2">
    <source>
        <dbReference type="EMBL" id="RHW43757.1"/>
    </source>
</evidence>
<protein>
    <submittedName>
        <fullName evidence="2">Uncharacterized protein</fullName>
    </submittedName>
</protein>
<proteinExistence type="predicted"/>
<sequence>MAGKTRSVSARERARSRRAELEEKRRAQRELIEEHQVAYFAAEDDVAAFDRKIEAKRAELAELESRRDDETQDARDRQTLAMGALVVEAGQPIEDVAILLDVTTAEVKRARTAYNKRADVATDSPEAPATADGDGEGSHEG</sequence>
<reference evidence="2 3" key="1">
    <citation type="submission" date="2018-08" db="EMBL/GenBank/DDBJ databases">
        <title>Whole genome sequence analysis of Dermacoccus abyssi bacteria isolated from Deep Mariana trench Micromonospora spp reveals genes involved in the environmental adaptation and production of secondary metabolites.</title>
        <authorList>
            <person name="Abdel-Mageed W.M."/>
            <person name="Lehri B."/>
            <person name="Nouioui I."/>
            <person name="Goodfellow I."/>
            <person name="Jaspars M."/>
            <person name="Karlyshev A."/>
        </authorList>
    </citation>
    <scope>NUCLEOTIDE SEQUENCE [LARGE SCALE GENOMIC DNA]</scope>
    <source>
        <strain evidence="2 3">MT1.1</strain>
    </source>
</reference>
<dbReference type="EMBL" id="QWLM01000024">
    <property type="protein sequence ID" value="RHW43757.1"/>
    <property type="molecule type" value="Genomic_DNA"/>
</dbReference>
<dbReference type="AlphaFoldDB" id="A0A417Z0L5"/>
<accession>A0A417Z0L5</accession>
<feature type="region of interest" description="Disordered" evidence="1">
    <location>
        <begin position="1"/>
        <end position="25"/>
    </location>
</feature>
<dbReference type="Proteomes" id="UP000285376">
    <property type="component" value="Unassembled WGS sequence"/>
</dbReference>
<name>A0A417Z0L5_9MICO</name>
<dbReference type="RefSeq" id="WP_118915011.1">
    <property type="nucleotide sequence ID" value="NZ_CBCRVH010000012.1"/>
</dbReference>